<dbReference type="KEGG" id="tig:THII_0908"/>
<organism evidence="1 2">
    <name type="scientific">Thioploca ingrica</name>
    <dbReference type="NCBI Taxonomy" id="40754"/>
    <lineage>
        <taxon>Bacteria</taxon>
        <taxon>Pseudomonadati</taxon>
        <taxon>Pseudomonadota</taxon>
        <taxon>Gammaproteobacteria</taxon>
        <taxon>Thiotrichales</taxon>
        <taxon>Thiotrichaceae</taxon>
        <taxon>Thioploca</taxon>
    </lineage>
</organism>
<reference evidence="1 2" key="1">
    <citation type="journal article" date="2014" name="ISME J.">
        <title>Ecophysiology of Thioploca ingrica as revealed by the complete genome sequence supplemented with proteomic evidence.</title>
        <authorList>
            <person name="Kojima H."/>
            <person name="Ogura Y."/>
            <person name="Yamamoto N."/>
            <person name="Togashi T."/>
            <person name="Mori H."/>
            <person name="Watanabe T."/>
            <person name="Nemoto F."/>
            <person name="Kurokawa K."/>
            <person name="Hayashi T."/>
            <person name="Fukui M."/>
        </authorList>
    </citation>
    <scope>NUCLEOTIDE SEQUENCE [LARGE SCALE GENOMIC DNA]</scope>
</reference>
<dbReference type="HOGENOM" id="CLU_3067234_0_0_6"/>
<sequence>MCNQGKKASGLSEINSSDARKSNFRVLTILSNLLVTVDYETMAHNKYNTAVVF</sequence>
<proteinExistence type="predicted"/>
<gene>
    <name evidence="1" type="ORF">THII_0908</name>
</gene>
<evidence type="ECO:0000313" key="1">
    <source>
        <dbReference type="EMBL" id="BAP55205.1"/>
    </source>
</evidence>
<dbReference type="EMBL" id="AP014633">
    <property type="protein sequence ID" value="BAP55205.1"/>
    <property type="molecule type" value="Genomic_DNA"/>
</dbReference>
<dbReference type="Proteomes" id="UP000031623">
    <property type="component" value="Chromosome"/>
</dbReference>
<name>A0A090AJS3_9GAMM</name>
<protein>
    <submittedName>
        <fullName evidence="1">Uncharacterized protein</fullName>
    </submittedName>
</protein>
<dbReference type="STRING" id="40754.THII_0908"/>
<evidence type="ECO:0000313" key="2">
    <source>
        <dbReference type="Proteomes" id="UP000031623"/>
    </source>
</evidence>
<keyword evidence="2" id="KW-1185">Reference proteome</keyword>
<dbReference type="AlphaFoldDB" id="A0A090AJS3"/>
<accession>A0A090AJS3</accession>